<comment type="caution">
    <text evidence="6">The sequence shown here is derived from an EMBL/GenBank/DDBJ whole genome shotgun (WGS) entry which is preliminary data.</text>
</comment>
<protein>
    <submittedName>
        <fullName evidence="6">Arylsulfatase</fullName>
    </submittedName>
</protein>
<dbReference type="Pfam" id="PF00884">
    <property type="entry name" value="Sulfatase"/>
    <property type="match status" value="1"/>
</dbReference>
<evidence type="ECO:0000256" key="3">
    <source>
        <dbReference type="ARBA" id="ARBA00022801"/>
    </source>
</evidence>
<feature type="domain" description="Sulfatase N-terminal" evidence="5">
    <location>
        <begin position="36"/>
        <end position="430"/>
    </location>
</feature>
<dbReference type="PROSITE" id="PS00149">
    <property type="entry name" value="SULFATASE_2"/>
    <property type="match status" value="1"/>
</dbReference>
<evidence type="ECO:0000259" key="5">
    <source>
        <dbReference type="Pfam" id="PF00884"/>
    </source>
</evidence>
<keyword evidence="2" id="KW-0479">Metal-binding</keyword>
<dbReference type="Gene3D" id="3.40.720.10">
    <property type="entry name" value="Alkaline Phosphatase, subunit A"/>
    <property type="match status" value="1"/>
</dbReference>
<dbReference type="SUPFAM" id="SSF53649">
    <property type="entry name" value="Alkaline phosphatase-like"/>
    <property type="match status" value="1"/>
</dbReference>
<dbReference type="EMBL" id="BAABEY010000001">
    <property type="protein sequence ID" value="GAA4431205.1"/>
    <property type="molecule type" value="Genomic_DNA"/>
</dbReference>
<dbReference type="Proteomes" id="UP001501508">
    <property type="component" value="Unassembled WGS sequence"/>
</dbReference>
<dbReference type="InterPro" id="IPR024607">
    <property type="entry name" value="Sulfatase_CS"/>
</dbReference>
<dbReference type="InterPro" id="IPR017850">
    <property type="entry name" value="Alkaline_phosphatase_core_sf"/>
</dbReference>
<keyword evidence="7" id="KW-1185">Reference proteome</keyword>
<evidence type="ECO:0000256" key="2">
    <source>
        <dbReference type="ARBA" id="ARBA00022723"/>
    </source>
</evidence>
<sequence length="523" mass="59407">MKHDVAFFYASCLLTAVLFPQIPAAGGPLVSSDSRPNIIYIMADDMGYSDLGCYGGEIRTPNLDRLASNGIKFRSFYNNARCCPTRASLLTGRYPHEAGMGHMVTPDGAEVKPGPYQGFIDNRYPTIAEYLKQGGYRTYMAGKWHVGERPEHWPLRRGFDHFFGLINGATGYYGVIPQEKGKRHIVLEDKEFGTSAEGFYITDAFTDHAIRYLNKHNKENPKAPFFLYLAYTAPHFPLHAPEEDVAPYEKVYSDGWDVIRERRYKKMTSLGLADKRFSFLSRPANIPSWESADNKDEWVRKMAVYAAMIDRMDRNIGKLLAQLKANGQLDNTLIIFLSDNGACAENVARRNFNDPTVKIGQPGSYVTYDTPWANVSNTPFRKYKRFLHEGGIITPCIVSWPGHIKPTAGYYPEPAYVTDLLPTAIELAGIRNRDLPGNSLSFLWTGKQAPVRTYYWEHEGNQAIRRGEWKLVKDREDPDWSLYNLANDPTESKDLVRANRTRADELKKLYKKWAADVGVKHVD</sequence>
<evidence type="ECO:0000256" key="4">
    <source>
        <dbReference type="ARBA" id="ARBA00022837"/>
    </source>
</evidence>
<dbReference type="CDD" id="cd16025">
    <property type="entry name" value="PAS_like"/>
    <property type="match status" value="1"/>
</dbReference>
<accession>A0ABP8LKV6</accession>
<dbReference type="Gene3D" id="3.30.1120.10">
    <property type="match status" value="1"/>
</dbReference>
<evidence type="ECO:0000256" key="1">
    <source>
        <dbReference type="ARBA" id="ARBA00008779"/>
    </source>
</evidence>
<evidence type="ECO:0000313" key="6">
    <source>
        <dbReference type="EMBL" id="GAA4431205.1"/>
    </source>
</evidence>
<dbReference type="RefSeq" id="WP_345026075.1">
    <property type="nucleotide sequence ID" value="NZ_BAABEY010000001.1"/>
</dbReference>
<name>A0ABP8LKV6_9BACT</name>
<dbReference type="InterPro" id="IPR000917">
    <property type="entry name" value="Sulfatase_N"/>
</dbReference>
<evidence type="ECO:0000313" key="7">
    <source>
        <dbReference type="Proteomes" id="UP001501508"/>
    </source>
</evidence>
<reference evidence="7" key="1">
    <citation type="journal article" date="2019" name="Int. J. Syst. Evol. Microbiol.">
        <title>The Global Catalogue of Microorganisms (GCM) 10K type strain sequencing project: providing services to taxonomists for standard genome sequencing and annotation.</title>
        <authorList>
            <consortium name="The Broad Institute Genomics Platform"/>
            <consortium name="The Broad Institute Genome Sequencing Center for Infectious Disease"/>
            <person name="Wu L."/>
            <person name="Ma J."/>
        </authorList>
    </citation>
    <scope>NUCLEOTIDE SEQUENCE [LARGE SCALE GENOMIC DNA]</scope>
    <source>
        <strain evidence="7">JCM 31920</strain>
    </source>
</reference>
<proteinExistence type="inferred from homology"/>
<keyword evidence="4" id="KW-0106">Calcium</keyword>
<dbReference type="InterPro" id="IPR050738">
    <property type="entry name" value="Sulfatase"/>
</dbReference>
<gene>
    <name evidence="6" type="ORF">GCM10023091_01520</name>
</gene>
<keyword evidence="3" id="KW-0378">Hydrolase</keyword>
<comment type="similarity">
    <text evidence="1">Belongs to the sulfatase family.</text>
</comment>
<organism evidence="6 7">
    <name type="scientific">Ravibacter arvi</name>
    <dbReference type="NCBI Taxonomy" id="2051041"/>
    <lineage>
        <taxon>Bacteria</taxon>
        <taxon>Pseudomonadati</taxon>
        <taxon>Bacteroidota</taxon>
        <taxon>Cytophagia</taxon>
        <taxon>Cytophagales</taxon>
        <taxon>Spirosomataceae</taxon>
        <taxon>Ravibacter</taxon>
    </lineage>
</organism>
<dbReference type="PANTHER" id="PTHR42693">
    <property type="entry name" value="ARYLSULFATASE FAMILY MEMBER"/>
    <property type="match status" value="1"/>
</dbReference>
<dbReference type="PANTHER" id="PTHR42693:SF53">
    <property type="entry name" value="ENDO-4-O-SULFATASE"/>
    <property type="match status" value="1"/>
</dbReference>